<keyword evidence="1" id="KW-0812">Transmembrane</keyword>
<accession>A0A941ATD2</accession>
<keyword evidence="1" id="KW-1133">Transmembrane helix</keyword>
<evidence type="ECO:0000313" key="3">
    <source>
        <dbReference type="Proteomes" id="UP000678228"/>
    </source>
</evidence>
<name>A0A941ATD2_9BACI</name>
<evidence type="ECO:0000256" key="1">
    <source>
        <dbReference type="SAM" id="Phobius"/>
    </source>
</evidence>
<protein>
    <submittedName>
        <fullName evidence="2">Uncharacterized protein</fullName>
    </submittedName>
</protein>
<dbReference type="AlphaFoldDB" id="A0A941ATD2"/>
<feature type="transmembrane region" description="Helical" evidence="1">
    <location>
        <begin position="12"/>
        <end position="31"/>
    </location>
</feature>
<gene>
    <name evidence="2" type="ORF">J7W16_09975</name>
</gene>
<sequence length="89" mass="10523">MVEILFDMTALWLSVSLTVLLVAAFTTAMLVTEWDLRAEWQHNNRQQSHMSENKPHLIHHLITWFKPKIPSRSDHCNDDEKPRPFVIQM</sequence>
<organism evidence="2 3">
    <name type="scientific">Halalkalibacter suaedae</name>
    <dbReference type="NCBI Taxonomy" id="2822140"/>
    <lineage>
        <taxon>Bacteria</taxon>
        <taxon>Bacillati</taxon>
        <taxon>Bacillota</taxon>
        <taxon>Bacilli</taxon>
        <taxon>Bacillales</taxon>
        <taxon>Bacillaceae</taxon>
        <taxon>Halalkalibacter</taxon>
    </lineage>
</organism>
<dbReference type="RefSeq" id="WP_210597143.1">
    <property type="nucleotide sequence ID" value="NZ_JAGKSQ010000003.1"/>
</dbReference>
<proteinExistence type="predicted"/>
<keyword evidence="3" id="KW-1185">Reference proteome</keyword>
<dbReference type="EMBL" id="JAGKSQ010000003">
    <property type="protein sequence ID" value="MBP3951464.1"/>
    <property type="molecule type" value="Genomic_DNA"/>
</dbReference>
<comment type="caution">
    <text evidence="2">The sequence shown here is derived from an EMBL/GenBank/DDBJ whole genome shotgun (WGS) entry which is preliminary data.</text>
</comment>
<reference evidence="2" key="1">
    <citation type="submission" date="2021-03" db="EMBL/GenBank/DDBJ databases">
        <title>Bacillus suaedae sp. nov., isolated from Suaeda aralocaspica.</title>
        <authorList>
            <person name="Lei R.F.R."/>
        </authorList>
    </citation>
    <scope>NUCLEOTIDE SEQUENCE</scope>
    <source>
        <strain evidence="2">YZJH907-2</strain>
    </source>
</reference>
<evidence type="ECO:0000313" key="2">
    <source>
        <dbReference type="EMBL" id="MBP3951464.1"/>
    </source>
</evidence>
<keyword evidence="1" id="KW-0472">Membrane</keyword>
<dbReference type="Proteomes" id="UP000678228">
    <property type="component" value="Unassembled WGS sequence"/>
</dbReference>